<organism evidence="1 2">
    <name type="scientific">Paramecium tetraurelia</name>
    <dbReference type="NCBI Taxonomy" id="5888"/>
    <lineage>
        <taxon>Eukaryota</taxon>
        <taxon>Sar</taxon>
        <taxon>Alveolata</taxon>
        <taxon>Ciliophora</taxon>
        <taxon>Intramacronucleata</taxon>
        <taxon>Oligohymenophorea</taxon>
        <taxon>Peniculida</taxon>
        <taxon>Parameciidae</taxon>
        <taxon>Paramecium</taxon>
    </lineage>
</organism>
<dbReference type="Pfam" id="PF10188">
    <property type="entry name" value="Oscp1"/>
    <property type="match status" value="1"/>
</dbReference>
<dbReference type="GO" id="GO:0005737">
    <property type="term" value="C:cytoplasm"/>
    <property type="evidence" value="ECO:0000318"/>
    <property type="project" value="GO_Central"/>
</dbReference>
<dbReference type="Proteomes" id="UP000000600">
    <property type="component" value="Unassembled WGS sequence"/>
</dbReference>
<proteinExistence type="predicted"/>
<dbReference type="RefSeq" id="XP_001429152.1">
    <property type="nucleotide sequence ID" value="XM_001429115.1"/>
</dbReference>
<dbReference type="InterPro" id="IPR019332">
    <property type="entry name" value="OSCP1"/>
</dbReference>
<dbReference type="GeneID" id="5014936"/>
<evidence type="ECO:0000313" key="2">
    <source>
        <dbReference type="Proteomes" id="UP000000600"/>
    </source>
</evidence>
<dbReference type="AlphaFoldDB" id="A0BT87"/>
<dbReference type="OrthoDB" id="2157380at2759"/>
<dbReference type="HOGENOM" id="CLU_732499_0_0_1"/>
<dbReference type="KEGG" id="ptm:GSPATT00031986001"/>
<evidence type="ECO:0000313" key="1">
    <source>
        <dbReference type="EMBL" id="CAK61754.1"/>
    </source>
</evidence>
<dbReference type="EMBL" id="CT868015">
    <property type="protein sequence ID" value="CAK61754.1"/>
    <property type="molecule type" value="Genomic_DNA"/>
</dbReference>
<dbReference type="PANTHER" id="PTHR21439">
    <property type="entry name" value="OXIDORED-NITRO DOMAIN-CONTAINING PROTEIN"/>
    <property type="match status" value="1"/>
</dbReference>
<dbReference type="eggNOG" id="KOG4033">
    <property type="taxonomic scope" value="Eukaryota"/>
</dbReference>
<gene>
    <name evidence="1" type="ORF">GSPATT00031986001</name>
</gene>
<dbReference type="OMA" id="NGAYMAN"/>
<dbReference type="PANTHER" id="PTHR21439:SF0">
    <property type="entry name" value="PROTEIN OSCP1"/>
    <property type="match status" value="1"/>
</dbReference>
<accession>A0BT87</accession>
<reference evidence="1 2" key="1">
    <citation type="journal article" date="2006" name="Nature">
        <title>Global trends of whole-genome duplications revealed by the ciliate Paramecium tetraurelia.</title>
        <authorList>
            <consortium name="Genoscope"/>
            <person name="Aury J.-M."/>
            <person name="Jaillon O."/>
            <person name="Duret L."/>
            <person name="Noel B."/>
            <person name="Jubin C."/>
            <person name="Porcel B.M."/>
            <person name="Segurens B."/>
            <person name="Daubin V."/>
            <person name="Anthouard V."/>
            <person name="Aiach N."/>
            <person name="Arnaiz O."/>
            <person name="Billaut A."/>
            <person name="Beisson J."/>
            <person name="Blanc I."/>
            <person name="Bouhouche K."/>
            <person name="Camara F."/>
            <person name="Duharcourt S."/>
            <person name="Guigo R."/>
            <person name="Gogendeau D."/>
            <person name="Katinka M."/>
            <person name="Keller A.-M."/>
            <person name="Kissmehl R."/>
            <person name="Klotz C."/>
            <person name="Koll F."/>
            <person name="Le Moue A."/>
            <person name="Lepere C."/>
            <person name="Malinsky S."/>
            <person name="Nowacki M."/>
            <person name="Nowak J.K."/>
            <person name="Plattner H."/>
            <person name="Poulain J."/>
            <person name="Ruiz F."/>
            <person name="Serrano V."/>
            <person name="Zagulski M."/>
            <person name="Dessen P."/>
            <person name="Betermier M."/>
            <person name="Weissenbach J."/>
            <person name="Scarpelli C."/>
            <person name="Schachter V."/>
            <person name="Sperling L."/>
            <person name="Meyer E."/>
            <person name="Cohen J."/>
            <person name="Wincker P."/>
        </authorList>
    </citation>
    <scope>NUCLEOTIDE SEQUENCE [LARGE SCALE GENOMIC DNA]</scope>
    <source>
        <strain evidence="1 2">Stock d4-2</strain>
    </source>
</reference>
<sequence length="378" mass="43053">MNGAYMANGLILLNLCGDVLYIIEQRLRAQGIDKEKGLTVLNDLAIKIYTHPNLQKMFTPAKTLSNNEIFQQIDQVVHCSIMKLNEDSLSKLFDLVIMTLKSYLMKSNSPYEIYLCTLKHFDVIQDIGINDQAIQAVLQCKQTFIDKYSKLSSFDYLMIRGEIMKLLGGKFTRVQMFLNDKSQNQDGTFQQRSYGLSGYGVEQPGLIKMVKIPEKYNVVLAVASQFKENQSTNPFTGQCSLGENIFQNKDSQQQNKQQSALSSQSSLKSEVLDSQSSKIQTQSLNHLAQLIQAKPINQQEDINLFYKPTVMKANIDNQQQPVLNNQNQPQQQSQILKQNIIQQFDDPNYNIQSQILQNEQEEEDEVDLLALMDKAAQK</sequence>
<keyword evidence="2" id="KW-1185">Reference proteome</keyword>
<dbReference type="STRING" id="5888.A0BT87"/>
<dbReference type="InParanoid" id="A0BT87"/>
<dbReference type="GO" id="GO:0005886">
    <property type="term" value="C:plasma membrane"/>
    <property type="evidence" value="ECO:0000318"/>
    <property type="project" value="GO_Central"/>
</dbReference>
<name>A0BT87_PARTE</name>
<protein>
    <submittedName>
        <fullName evidence="1">Uncharacterized protein</fullName>
    </submittedName>
</protein>